<dbReference type="AlphaFoldDB" id="B7GCS0"/>
<dbReference type="OMA" id="HPRGWNT"/>
<sequence>MKKPEVLRVVKCCLPAILFDYKRKKASEDASEINIDLQVDDLQVTTLCRLWAGMGHIHRVRISLPVGSTTSGNRTTGNDDIAIKHIIPPPSSQRSFGDHRKASSYRVEANFYENLAQELIAKGVSVPTPYHVERGKGDSVIIAMSYHESKVNPTENQQRVRLVLSWLAQFHAMYWDADAADRVVQQAGLQAVGSYWYLATRPDEHEEMPDHGWQGRLKRAARAIDARLQRDPLQCVIHGDAKDANILMDEHGKVTFCDFHSVSIDDEKEALEYYWNELKARLPLNVSPAPTWEQLQDSMEFAYADFYRFMSGWGFWGSGAERRVIALLDRLDHGSKLATEEDYDEAVQREFG</sequence>
<evidence type="ECO:0000313" key="3">
    <source>
        <dbReference type="Proteomes" id="UP000000759"/>
    </source>
</evidence>
<protein>
    <recommendedName>
        <fullName evidence="1">Aminoglycoside phosphotransferase domain-containing protein</fullName>
    </recommendedName>
</protein>
<proteinExistence type="predicted"/>
<dbReference type="EMBL" id="CM000628">
    <property type="protein sequence ID" value="EEC43667.1"/>
    <property type="molecule type" value="Genomic_DNA"/>
</dbReference>
<reference evidence="2 3" key="1">
    <citation type="journal article" date="2008" name="Nature">
        <title>The Phaeodactylum genome reveals the evolutionary history of diatom genomes.</title>
        <authorList>
            <person name="Bowler C."/>
            <person name="Allen A.E."/>
            <person name="Badger J.H."/>
            <person name="Grimwood J."/>
            <person name="Jabbari K."/>
            <person name="Kuo A."/>
            <person name="Maheswari U."/>
            <person name="Martens C."/>
            <person name="Maumus F."/>
            <person name="Otillar R.P."/>
            <person name="Rayko E."/>
            <person name="Salamov A."/>
            <person name="Vandepoele K."/>
            <person name="Beszteri B."/>
            <person name="Gruber A."/>
            <person name="Heijde M."/>
            <person name="Katinka M."/>
            <person name="Mock T."/>
            <person name="Valentin K."/>
            <person name="Verret F."/>
            <person name="Berges J.A."/>
            <person name="Brownlee C."/>
            <person name="Cadoret J.P."/>
            <person name="Chiovitti A."/>
            <person name="Choi C.J."/>
            <person name="Coesel S."/>
            <person name="De Martino A."/>
            <person name="Detter J.C."/>
            <person name="Durkin C."/>
            <person name="Falciatore A."/>
            <person name="Fournet J."/>
            <person name="Haruta M."/>
            <person name="Huysman M.J."/>
            <person name="Jenkins B.D."/>
            <person name="Jiroutova K."/>
            <person name="Jorgensen R.E."/>
            <person name="Joubert Y."/>
            <person name="Kaplan A."/>
            <person name="Kroger N."/>
            <person name="Kroth P.G."/>
            <person name="La Roche J."/>
            <person name="Lindquist E."/>
            <person name="Lommer M."/>
            <person name="Martin-Jezequel V."/>
            <person name="Lopez P.J."/>
            <person name="Lucas S."/>
            <person name="Mangogna M."/>
            <person name="McGinnis K."/>
            <person name="Medlin L.K."/>
            <person name="Montsant A."/>
            <person name="Oudot-Le Secq M.P."/>
            <person name="Napoli C."/>
            <person name="Obornik M."/>
            <person name="Parker M.S."/>
            <person name="Petit J.L."/>
            <person name="Porcel B.M."/>
            <person name="Poulsen N."/>
            <person name="Robison M."/>
            <person name="Rychlewski L."/>
            <person name="Rynearson T.A."/>
            <person name="Schmutz J."/>
            <person name="Shapiro H."/>
            <person name="Siaut M."/>
            <person name="Stanley M."/>
            <person name="Sussman M.R."/>
            <person name="Taylor A.R."/>
            <person name="Vardi A."/>
            <person name="von Dassow P."/>
            <person name="Vyverman W."/>
            <person name="Willis A."/>
            <person name="Wyrwicz L.S."/>
            <person name="Rokhsar D.S."/>
            <person name="Weissenbach J."/>
            <person name="Armbrust E.V."/>
            <person name="Green B.R."/>
            <person name="Van de Peer Y."/>
            <person name="Grigoriev I.V."/>
        </authorList>
    </citation>
    <scope>NUCLEOTIDE SEQUENCE [LARGE SCALE GENOMIC DNA]</scope>
    <source>
        <strain evidence="2 3">CCAP 1055/1</strain>
    </source>
</reference>
<dbReference type="eggNOG" id="ENOG502S10H">
    <property type="taxonomic scope" value="Eukaryota"/>
</dbReference>
<keyword evidence="3" id="KW-1185">Reference proteome</keyword>
<evidence type="ECO:0000259" key="1">
    <source>
        <dbReference type="Pfam" id="PF01636"/>
    </source>
</evidence>
<dbReference type="RefSeq" id="XP_002184931.1">
    <property type="nucleotide sequence ID" value="XM_002184895.1"/>
</dbReference>
<dbReference type="HOGENOM" id="CLU_049945_0_0_1"/>
<dbReference type="Gene3D" id="3.90.1200.10">
    <property type="match status" value="1"/>
</dbReference>
<dbReference type="PaxDb" id="2850-Phatr50054"/>
<dbReference type="OrthoDB" id="411145at2759"/>
<dbReference type="InParanoid" id="B7GCS0"/>
<dbReference type="KEGG" id="pti:PHATRDRAFT_50054"/>
<dbReference type="SUPFAM" id="SSF56112">
    <property type="entry name" value="Protein kinase-like (PK-like)"/>
    <property type="match status" value="1"/>
</dbReference>
<gene>
    <name evidence="2" type="ORF">PHATRDRAFT_50054</name>
</gene>
<dbReference type="InterPro" id="IPR011009">
    <property type="entry name" value="Kinase-like_dom_sf"/>
</dbReference>
<name>B7GCS0_PHATC</name>
<reference evidence="3" key="2">
    <citation type="submission" date="2008-08" db="EMBL/GenBank/DDBJ databases">
        <authorList>
            <consortium name="Diatom Consortium"/>
            <person name="Grigoriev I."/>
            <person name="Grimwood J."/>
            <person name="Kuo A."/>
            <person name="Otillar R.P."/>
            <person name="Salamov A."/>
            <person name="Detter J.C."/>
            <person name="Lindquist E."/>
            <person name="Shapiro H."/>
            <person name="Lucas S."/>
            <person name="Glavina del Rio T."/>
            <person name="Pitluck S."/>
            <person name="Rokhsar D."/>
            <person name="Bowler C."/>
        </authorList>
    </citation>
    <scope>GENOME REANNOTATION</scope>
    <source>
        <strain evidence="3">CCAP 1055/1</strain>
    </source>
</reference>
<dbReference type="Pfam" id="PF01636">
    <property type="entry name" value="APH"/>
    <property type="match status" value="1"/>
</dbReference>
<dbReference type="Proteomes" id="UP000000759">
    <property type="component" value="Chromosome 26"/>
</dbReference>
<organism evidence="2 3">
    <name type="scientific">Phaeodactylum tricornutum (strain CCAP 1055/1)</name>
    <dbReference type="NCBI Taxonomy" id="556484"/>
    <lineage>
        <taxon>Eukaryota</taxon>
        <taxon>Sar</taxon>
        <taxon>Stramenopiles</taxon>
        <taxon>Ochrophyta</taxon>
        <taxon>Bacillariophyta</taxon>
        <taxon>Bacillariophyceae</taxon>
        <taxon>Bacillariophycidae</taxon>
        <taxon>Naviculales</taxon>
        <taxon>Phaeodactylaceae</taxon>
        <taxon>Phaeodactylum</taxon>
    </lineage>
</organism>
<dbReference type="InterPro" id="IPR002575">
    <property type="entry name" value="Aminoglycoside_PTrfase"/>
</dbReference>
<accession>B7GCS0</accession>
<evidence type="ECO:0000313" key="2">
    <source>
        <dbReference type="EMBL" id="EEC43667.1"/>
    </source>
</evidence>
<dbReference type="GeneID" id="7198803"/>
<feature type="domain" description="Aminoglycoside phosphotransferase" evidence="1">
    <location>
        <begin position="100"/>
        <end position="266"/>
    </location>
</feature>